<feature type="region of interest" description="Disordered" evidence="1">
    <location>
        <begin position="194"/>
        <end position="215"/>
    </location>
</feature>
<proteinExistence type="predicted"/>
<dbReference type="Pfam" id="PF10155">
    <property type="entry name" value="CNOT11"/>
    <property type="match status" value="1"/>
</dbReference>
<dbReference type="OrthoDB" id="3226845at2759"/>
<evidence type="ECO:0000313" key="3">
    <source>
        <dbReference type="Proteomes" id="UP000217199"/>
    </source>
</evidence>
<name>A0A286U849_9AGAM</name>
<feature type="region of interest" description="Disordered" evidence="1">
    <location>
        <begin position="1"/>
        <end position="21"/>
    </location>
</feature>
<organism evidence="2 3">
    <name type="scientific">Pyrrhoderma noxium</name>
    <dbReference type="NCBI Taxonomy" id="2282107"/>
    <lineage>
        <taxon>Eukaryota</taxon>
        <taxon>Fungi</taxon>
        <taxon>Dikarya</taxon>
        <taxon>Basidiomycota</taxon>
        <taxon>Agaricomycotina</taxon>
        <taxon>Agaricomycetes</taxon>
        <taxon>Hymenochaetales</taxon>
        <taxon>Hymenochaetaceae</taxon>
        <taxon>Pyrrhoderma</taxon>
    </lineage>
</organism>
<sequence length="448" mass="48670">MQTATYRPSPVPTQLPQSQQTTDPVRASVAHLLARAHGIPCTAAAQAFAQLVQPPARFGIALDILLPILSGRTEIPRRILAVYILYFMYASHPITINPFRSAFAEVFLREREVSRVESERGGVSENEQLVWVLWKVLKGDGDDLGPYSPTTLSRSPLPPKLRASQLIIDDSLTLDDDDLHESYSAEKSSLSPIATTSLTSTPSASRTPVDTGSAMRASPLITGEDTAREIVEQGLHLLLAASQRVLTLSEQRIVVLSLPHFLPQGIVTSQSLPSLLNLNPVLGHPLIVTLLGSPSNLTPGLQFPRTEVLEVIRKLPPTLPVFDVLGRLLRDSTLVASSGNEGNVIQMNGTPKTTVADLIRTEVLGGFMLNAIGWVERTEKNVAEGLISDDRAAKGIQNLCRFYNSLIKLGIVDPKSDADSAEMAHFALAHAQFEDANSLYRVLAMGKF</sequence>
<dbReference type="EMBL" id="NBII01000009">
    <property type="protein sequence ID" value="PAV15750.1"/>
    <property type="molecule type" value="Genomic_DNA"/>
</dbReference>
<feature type="compositionally biased region" description="Low complexity" evidence="1">
    <location>
        <begin position="194"/>
        <end position="205"/>
    </location>
</feature>
<dbReference type="Proteomes" id="UP000217199">
    <property type="component" value="Unassembled WGS sequence"/>
</dbReference>
<dbReference type="InParanoid" id="A0A286U849"/>
<keyword evidence="3" id="KW-1185">Reference proteome</keyword>
<evidence type="ECO:0000313" key="2">
    <source>
        <dbReference type="EMBL" id="PAV15750.1"/>
    </source>
</evidence>
<dbReference type="STRING" id="2282107.A0A286U849"/>
<protein>
    <submittedName>
        <fullName evidence="2">Uncharacterized protein</fullName>
    </submittedName>
</protein>
<dbReference type="InterPro" id="IPR019312">
    <property type="entry name" value="CNOT11"/>
</dbReference>
<dbReference type="AlphaFoldDB" id="A0A286U849"/>
<accession>A0A286U849</accession>
<comment type="caution">
    <text evidence="2">The sequence shown here is derived from an EMBL/GenBank/DDBJ whole genome shotgun (WGS) entry which is preliminary data.</text>
</comment>
<gene>
    <name evidence="2" type="ORF">PNOK_0860800</name>
</gene>
<dbReference type="GO" id="GO:0030014">
    <property type="term" value="C:CCR4-NOT complex"/>
    <property type="evidence" value="ECO:0007669"/>
    <property type="project" value="InterPro"/>
</dbReference>
<evidence type="ECO:0000256" key="1">
    <source>
        <dbReference type="SAM" id="MobiDB-lite"/>
    </source>
</evidence>
<reference evidence="2 3" key="1">
    <citation type="journal article" date="2017" name="Mol. Ecol.">
        <title>Comparative and population genomic landscape of Phellinus noxius: A hypervariable fungus causing root rot in trees.</title>
        <authorList>
            <person name="Chung C.L."/>
            <person name="Lee T.J."/>
            <person name="Akiba M."/>
            <person name="Lee H.H."/>
            <person name="Kuo T.H."/>
            <person name="Liu D."/>
            <person name="Ke H.M."/>
            <person name="Yokoi T."/>
            <person name="Roa M.B."/>
            <person name="Lu M.J."/>
            <person name="Chang Y.Y."/>
            <person name="Ann P.J."/>
            <person name="Tsai J.N."/>
            <person name="Chen C.Y."/>
            <person name="Tzean S.S."/>
            <person name="Ota Y."/>
            <person name="Hattori T."/>
            <person name="Sahashi N."/>
            <person name="Liou R.F."/>
            <person name="Kikuchi T."/>
            <person name="Tsai I.J."/>
        </authorList>
    </citation>
    <scope>NUCLEOTIDE SEQUENCE [LARGE SCALE GENOMIC DNA]</scope>
    <source>
        <strain evidence="2 3">FFPRI411160</strain>
    </source>
</reference>